<organism evidence="1 4">
    <name type="scientific">Flavobacterium pectinovorum</name>
    <dbReference type="NCBI Taxonomy" id="29533"/>
    <lineage>
        <taxon>Bacteria</taxon>
        <taxon>Pseudomonadati</taxon>
        <taxon>Bacteroidota</taxon>
        <taxon>Flavobacteriia</taxon>
        <taxon>Flavobacteriales</taxon>
        <taxon>Flavobacteriaceae</taxon>
        <taxon>Flavobacterium</taxon>
    </lineage>
</organism>
<dbReference type="EMBL" id="FRBX01000010">
    <property type="protein sequence ID" value="SHN22072.1"/>
    <property type="molecule type" value="Genomic_DNA"/>
</dbReference>
<sequence length="151" mass="17715">MGKKNILVCDNKKVFMKMFKRKFSNEFEFTDSTSLDHTEDQIINFDRIVLVIYNKFELIEFFKFYKKGINILVCIFNKKLYTDLIFLEDFNDLLLLDGSKTRNEIMNDLKSSFKSTLGFKQQVSESGFSNFYAQKNQSYTSIKKLVIANAG</sequence>
<dbReference type="EMBL" id="MUHB01000030">
    <property type="protein sequence ID" value="OXA99243.1"/>
    <property type="molecule type" value="Genomic_DNA"/>
</dbReference>
<reference evidence="2 3" key="2">
    <citation type="submission" date="2016-11" db="EMBL/GenBank/DDBJ databases">
        <authorList>
            <person name="Varghese N."/>
            <person name="Submissions S."/>
        </authorList>
    </citation>
    <scope>NUCLEOTIDE SEQUENCE [LARGE SCALE GENOMIC DNA]</scope>
    <source>
        <strain evidence="2 3">DSM 6368</strain>
    </source>
</reference>
<dbReference type="Proteomes" id="UP000198431">
    <property type="component" value="Unassembled WGS sequence"/>
</dbReference>
<gene>
    <name evidence="1" type="ORF">B0A72_22680</name>
    <name evidence="2" type="ORF">SAMN05444387_4757</name>
</gene>
<reference evidence="1 4" key="1">
    <citation type="submission" date="2016-11" db="EMBL/GenBank/DDBJ databases">
        <title>Whole genomes of Flavobacteriaceae.</title>
        <authorList>
            <person name="Stine C."/>
            <person name="Li C."/>
            <person name="Tadesse D."/>
        </authorList>
    </citation>
    <scope>NUCLEOTIDE SEQUENCE [LARGE SCALE GENOMIC DNA]</scope>
    <source>
        <strain evidence="1 4">ATCC 19366</strain>
    </source>
</reference>
<evidence type="ECO:0000313" key="1">
    <source>
        <dbReference type="EMBL" id="OXA99243.1"/>
    </source>
</evidence>
<dbReference type="Proteomes" id="UP000184216">
    <property type="component" value="Unassembled WGS sequence"/>
</dbReference>
<name>A0AB36NUC4_9FLAO</name>
<comment type="caution">
    <text evidence="1">The sequence shown here is derived from an EMBL/GenBank/DDBJ whole genome shotgun (WGS) entry which is preliminary data.</text>
</comment>
<evidence type="ECO:0000313" key="2">
    <source>
        <dbReference type="EMBL" id="SHN22072.1"/>
    </source>
</evidence>
<dbReference type="RefSeq" id="WP_073398334.1">
    <property type="nucleotide sequence ID" value="NZ_FRBX01000010.1"/>
</dbReference>
<evidence type="ECO:0000313" key="3">
    <source>
        <dbReference type="Proteomes" id="UP000184216"/>
    </source>
</evidence>
<proteinExistence type="predicted"/>
<protein>
    <submittedName>
        <fullName evidence="1">Uncharacterized protein</fullName>
    </submittedName>
</protein>
<keyword evidence="3" id="KW-1185">Reference proteome</keyword>
<accession>A0AB36NUC4</accession>
<dbReference type="AlphaFoldDB" id="A0AB36NUC4"/>
<evidence type="ECO:0000313" key="4">
    <source>
        <dbReference type="Proteomes" id="UP000198431"/>
    </source>
</evidence>